<comment type="subcellular location">
    <subcellularLocation>
        <location evidence="2">Cytoplasm</location>
    </subcellularLocation>
    <subcellularLocation>
        <location evidence="1">Nucleus</location>
    </subcellularLocation>
</comment>
<comment type="similarity">
    <text evidence="4">Belongs to the ELP5 family.</text>
</comment>
<gene>
    <name evidence="9" type="ORF">DEBURN_LOCUS2228</name>
</gene>
<evidence type="ECO:0000256" key="6">
    <source>
        <dbReference type="ARBA" id="ARBA00022490"/>
    </source>
</evidence>
<dbReference type="GO" id="GO:0000049">
    <property type="term" value="F:tRNA binding"/>
    <property type="evidence" value="ECO:0007669"/>
    <property type="project" value="TreeGrafter"/>
</dbReference>
<dbReference type="GO" id="GO:0005829">
    <property type="term" value="C:cytosol"/>
    <property type="evidence" value="ECO:0007669"/>
    <property type="project" value="TreeGrafter"/>
</dbReference>
<dbReference type="PANTHER" id="PTHR15641">
    <property type="entry name" value="ELONGATOR COMPLEX PROTEIN 5"/>
    <property type="match status" value="1"/>
</dbReference>
<dbReference type="GO" id="GO:0002098">
    <property type="term" value="P:tRNA wobble uridine modification"/>
    <property type="evidence" value="ECO:0007669"/>
    <property type="project" value="InterPro"/>
</dbReference>
<comment type="caution">
    <text evidence="9">The sequence shown here is derived from an EMBL/GenBank/DDBJ whole genome shotgun (WGS) entry which is preliminary data.</text>
</comment>
<evidence type="ECO:0000256" key="8">
    <source>
        <dbReference type="ARBA" id="ARBA00023242"/>
    </source>
</evidence>
<protein>
    <recommendedName>
        <fullName evidence="5">Elongator complex protein 5</fullName>
    </recommendedName>
</protein>
<evidence type="ECO:0000313" key="10">
    <source>
        <dbReference type="Proteomes" id="UP000789706"/>
    </source>
</evidence>
<keyword evidence="10" id="KW-1185">Reference proteome</keyword>
<dbReference type="OrthoDB" id="166907at2759"/>
<accession>A0A9N8VK37</accession>
<dbReference type="GO" id="GO:0005634">
    <property type="term" value="C:nucleus"/>
    <property type="evidence" value="ECO:0007669"/>
    <property type="project" value="UniProtKB-SubCell"/>
</dbReference>
<dbReference type="GO" id="GO:0033588">
    <property type="term" value="C:elongator holoenzyme complex"/>
    <property type="evidence" value="ECO:0007669"/>
    <property type="project" value="InterPro"/>
</dbReference>
<comment type="pathway">
    <text evidence="3">tRNA modification; 5-methoxycarbonylmethyl-2-thiouridine-tRNA biosynthesis.</text>
</comment>
<keyword evidence="8" id="KW-0539">Nucleus</keyword>
<evidence type="ECO:0000256" key="3">
    <source>
        <dbReference type="ARBA" id="ARBA00005043"/>
    </source>
</evidence>
<dbReference type="Pfam" id="PF10483">
    <property type="entry name" value="Elong_Iki1"/>
    <property type="match status" value="2"/>
</dbReference>
<evidence type="ECO:0000256" key="7">
    <source>
        <dbReference type="ARBA" id="ARBA00022694"/>
    </source>
</evidence>
<sequence length="223" mass="25402">MTTLLLDRILKLKDPLGFVIIKDTILQSGYLITKEFVKGITKNEKNNVIFLCVESSPQKESNKNNRIITLYHSDIPTYPTNGTVGLLNINNTLLQQLSTTAIIIKNIEQSRKMSSSLKDERIVNIYNNIPDSGICIIEYRKKSGKIIYETNAYYVDESTGDLKIQPVNEINEESKLENTLDPTTANLLFNLSLTEEQKKEKNKVILPHVKIQGKCQFFFVCDI</sequence>
<dbReference type="AlphaFoldDB" id="A0A9N8VK37"/>
<evidence type="ECO:0000256" key="5">
    <source>
        <dbReference type="ARBA" id="ARBA00020264"/>
    </source>
</evidence>
<keyword evidence="7" id="KW-0819">tRNA processing</keyword>
<proteinExistence type="inferred from homology"/>
<evidence type="ECO:0000256" key="1">
    <source>
        <dbReference type="ARBA" id="ARBA00004123"/>
    </source>
</evidence>
<evidence type="ECO:0000313" key="9">
    <source>
        <dbReference type="EMBL" id="CAG8452587.1"/>
    </source>
</evidence>
<dbReference type="Proteomes" id="UP000789706">
    <property type="component" value="Unassembled WGS sequence"/>
</dbReference>
<dbReference type="InterPro" id="IPR027417">
    <property type="entry name" value="P-loop_NTPase"/>
</dbReference>
<evidence type="ECO:0000256" key="4">
    <source>
        <dbReference type="ARBA" id="ARBA00009567"/>
    </source>
</evidence>
<dbReference type="EMBL" id="CAJVPK010000117">
    <property type="protein sequence ID" value="CAG8452587.1"/>
    <property type="molecule type" value="Genomic_DNA"/>
</dbReference>
<evidence type="ECO:0000256" key="2">
    <source>
        <dbReference type="ARBA" id="ARBA00004496"/>
    </source>
</evidence>
<keyword evidence="6" id="KW-0963">Cytoplasm</keyword>
<dbReference type="PANTHER" id="PTHR15641:SF1">
    <property type="entry name" value="ELONGATOR COMPLEX PROTEIN 5"/>
    <property type="match status" value="1"/>
</dbReference>
<organism evidence="9 10">
    <name type="scientific">Diversispora eburnea</name>
    <dbReference type="NCBI Taxonomy" id="1213867"/>
    <lineage>
        <taxon>Eukaryota</taxon>
        <taxon>Fungi</taxon>
        <taxon>Fungi incertae sedis</taxon>
        <taxon>Mucoromycota</taxon>
        <taxon>Glomeromycotina</taxon>
        <taxon>Glomeromycetes</taxon>
        <taxon>Diversisporales</taxon>
        <taxon>Diversisporaceae</taxon>
        <taxon>Diversispora</taxon>
    </lineage>
</organism>
<name>A0A9N8VK37_9GLOM</name>
<dbReference type="InterPro" id="IPR019519">
    <property type="entry name" value="Elp5"/>
</dbReference>
<dbReference type="Gene3D" id="3.40.50.300">
    <property type="entry name" value="P-loop containing nucleotide triphosphate hydrolases"/>
    <property type="match status" value="2"/>
</dbReference>
<reference evidence="9" key="1">
    <citation type="submission" date="2021-06" db="EMBL/GenBank/DDBJ databases">
        <authorList>
            <person name="Kallberg Y."/>
            <person name="Tangrot J."/>
            <person name="Rosling A."/>
        </authorList>
    </citation>
    <scope>NUCLEOTIDE SEQUENCE</scope>
    <source>
        <strain evidence="9">AZ414A</strain>
    </source>
</reference>